<evidence type="ECO:0000256" key="3">
    <source>
        <dbReference type="ARBA" id="ARBA00004065"/>
    </source>
</evidence>
<dbReference type="Proteomes" id="UP000216913">
    <property type="component" value="Unassembled WGS sequence"/>
</dbReference>
<dbReference type="Pfam" id="PF01351">
    <property type="entry name" value="RNase_HII"/>
    <property type="match status" value="1"/>
</dbReference>
<evidence type="ECO:0000259" key="17">
    <source>
        <dbReference type="PROSITE" id="PS51975"/>
    </source>
</evidence>
<dbReference type="HAMAP" id="MF_00052_B">
    <property type="entry name" value="RNase_HII_B"/>
    <property type="match status" value="1"/>
</dbReference>
<evidence type="ECO:0000256" key="9">
    <source>
        <dbReference type="ARBA" id="ARBA00022722"/>
    </source>
</evidence>
<evidence type="ECO:0000256" key="13">
    <source>
        <dbReference type="ARBA" id="ARBA00023211"/>
    </source>
</evidence>
<keyword evidence="9 14" id="KW-0540">Nuclease</keyword>
<evidence type="ECO:0000256" key="12">
    <source>
        <dbReference type="ARBA" id="ARBA00022801"/>
    </source>
</evidence>
<comment type="caution">
    <text evidence="18">The sequence shown here is derived from an EMBL/GenBank/DDBJ whole genome shotgun (WGS) entry which is preliminary data.</text>
</comment>
<accession>A0A261TT22</accession>
<evidence type="ECO:0000256" key="5">
    <source>
        <dbReference type="ARBA" id="ARBA00007383"/>
    </source>
</evidence>
<dbReference type="GO" id="GO:0005737">
    <property type="term" value="C:cytoplasm"/>
    <property type="evidence" value="ECO:0007669"/>
    <property type="project" value="UniProtKB-SubCell"/>
</dbReference>
<keyword evidence="10 14" id="KW-0479">Metal-binding</keyword>
<dbReference type="GO" id="GO:0006298">
    <property type="term" value="P:mismatch repair"/>
    <property type="evidence" value="ECO:0007669"/>
    <property type="project" value="TreeGrafter"/>
</dbReference>
<dbReference type="SUPFAM" id="SSF53098">
    <property type="entry name" value="Ribonuclease H-like"/>
    <property type="match status" value="1"/>
</dbReference>
<keyword evidence="12 14" id="KW-0378">Hydrolase</keyword>
<dbReference type="FunFam" id="3.30.420.10:FF:000006">
    <property type="entry name" value="Ribonuclease HII"/>
    <property type="match status" value="1"/>
</dbReference>
<evidence type="ECO:0000256" key="4">
    <source>
        <dbReference type="ARBA" id="ARBA00004496"/>
    </source>
</evidence>
<evidence type="ECO:0000256" key="1">
    <source>
        <dbReference type="ARBA" id="ARBA00000077"/>
    </source>
</evidence>
<dbReference type="GO" id="GO:0003723">
    <property type="term" value="F:RNA binding"/>
    <property type="evidence" value="ECO:0007669"/>
    <property type="project" value="UniProtKB-UniRule"/>
</dbReference>
<dbReference type="RefSeq" id="WP_432759232.1">
    <property type="nucleotide sequence ID" value="NZ_NEVP01000005.1"/>
</dbReference>
<feature type="binding site" evidence="14 15">
    <location>
        <position position="27"/>
    </location>
    <ligand>
        <name>a divalent metal cation</name>
        <dbReference type="ChEBI" id="CHEBI:60240"/>
    </ligand>
</feature>
<evidence type="ECO:0000256" key="7">
    <source>
        <dbReference type="ARBA" id="ARBA00019179"/>
    </source>
</evidence>
<comment type="catalytic activity">
    <reaction evidence="1 14 15 16">
        <text>Endonucleolytic cleavage to 5'-phosphomonoester.</text>
        <dbReference type="EC" id="3.1.26.4"/>
    </reaction>
</comment>
<evidence type="ECO:0000313" key="18">
    <source>
        <dbReference type="EMBL" id="OZI52789.1"/>
    </source>
</evidence>
<comment type="cofactor">
    <cofactor evidence="14 15">
        <name>Mn(2+)</name>
        <dbReference type="ChEBI" id="CHEBI:29035"/>
    </cofactor>
    <cofactor evidence="14 15">
        <name>Mg(2+)</name>
        <dbReference type="ChEBI" id="CHEBI:18420"/>
    </cofactor>
    <text evidence="14 15">Manganese or magnesium. Binds 1 divalent metal ion per monomer in the absence of substrate. May bind a second metal ion after substrate binding.</text>
</comment>
<evidence type="ECO:0000313" key="19">
    <source>
        <dbReference type="Proteomes" id="UP000216913"/>
    </source>
</evidence>
<dbReference type="EMBL" id="NEVP01000005">
    <property type="protein sequence ID" value="OZI52789.1"/>
    <property type="molecule type" value="Genomic_DNA"/>
</dbReference>
<dbReference type="Gene3D" id="3.30.420.10">
    <property type="entry name" value="Ribonuclease H-like superfamily/Ribonuclease H"/>
    <property type="match status" value="1"/>
</dbReference>
<evidence type="ECO:0000256" key="2">
    <source>
        <dbReference type="ARBA" id="ARBA00001946"/>
    </source>
</evidence>
<proteinExistence type="inferred from homology"/>
<dbReference type="GO" id="GO:0032299">
    <property type="term" value="C:ribonuclease H2 complex"/>
    <property type="evidence" value="ECO:0007669"/>
    <property type="project" value="TreeGrafter"/>
</dbReference>
<dbReference type="PANTHER" id="PTHR10954:SF18">
    <property type="entry name" value="RIBONUCLEASE HII"/>
    <property type="match status" value="1"/>
</dbReference>
<organism evidence="18 19">
    <name type="scientific">Bordetella genomosp. 5</name>
    <dbReference type="NCBI Taxonomy" id="1395608"/>
    <lineage>
        <taxon>Bacteria</taxon>
        <taxon>Pseudomonadati</taxon>
        <taxon>Pseudomonadota</taxon>
        <taxon>Betaproteobacteria</taxon>
        <taxon>Burkholderiales</taxon>
        <taxon>Alcaligenaceae</taxon>
        <taxon>Bordetella</taxon>
    </lineage>
</organism>
<dbReference type="NCBIfam" id="NF000596">
    <property type="entry name" value="PRK00015.1-4"/>
    <property type="match status" value="1"/>
</dbReference>
<reference evidence="18 19" key="1">
    <citation type="submission" date="2017-05" db="EMBL/GenBank/DDBJ databases">
        <title>Complete and WGS of Bordetella genogroups.</title>
        <authorList>
            <person name="Spilker T."/>
            <person name="LiPuma J."/>
        </authorList>
    </citation>
    <scope>NUCLEOTIDE SEQUENCE [LARGE SCALE GENOMIC DNA]</scope>
    <source>
        <strain evidence="18 19">AU10456</strain>
    </source>
</reference>
<gene>
    <name evidence="14" type="primary">rnhB</name>
    <name evidence="18" type="ORF">CAL25_08570</name>
</gene>
<comment type="subcellular location">
    <subcellularLocation>
        <location evidence="4 14">Cytoplasm</location>
    </subcellularLocation>
</comment>
<keyword evidence="8 14" id="KW-0963">Cytoplasm</keyword>
<dbReference type="InterPro" id="IPR024567">
    <property type="entry name" value="RNase_HII/HIII_dom"/>
</dbReference>
<evidence type="ECO:0000256" key="8">
    <source>
        <dbReference type="ARBA" id="ARBA00022490"/>
    </source>
</evidence>
<comment type="similarity">
    <text evidence="5 14 16">Belongs to the RNase HII family.</text>
</comment>
<dbReference type="PANTHER" id="PTHR10954">
    <property type="entry name" value="RIBONUCLEASE H2 SUBUNIT A"/>
    <property type="match status" value="1"/>
</dbReference>
<evidence type="ECO:0000256" key="16">
    <source>
        <dbReference type="RuleBase" id="RU003515"/>
    </source>
</evidence>
<keyword evidence="13 14" id="KW-0464">Manganese</keyword>
<name>A0A261TT22_9BORD</name>
<comment type="cofactor">
    <cofactor evidence="2">
        <name>Mg(2+)</name>
        <dbReference type="ChEBI" id="CHEBI:18420"/>
    </cofactor>
</comment>
<comment type="function">
    <text evidence="3 14 16">Endonuclease that specifically degrades the RNA of RNA-DNA hybrids.</text>
</comment>
<keyword evidence="19" id="KW-1185">Reference proteome</keyword>
<dbReference type="GO" id="GO:0004523">
    <property type="term" value="F:RNA-DNA hybrid ribonuclease activity"/>
    <property type="evidence" value="ECO:0007669"/>
    <property type="project" value="UniProtKB-UniRule"/>
</dbReference>
<dbReference type="InterPro" id="IPR022898">
    <property type="entry name" value="RNase_HII"/>
</dbReference>
<evidence type="ECO:0000256" key="14">
    <source>
        <dbReference type="HAMAP-Rule" id="MF_00052"/>
    </source>
</evidence>
<evidence type="ECO:0000256" key="10">
    <source>
        <dbReference type="ARBA" id="ARBA00022723"/>
    </source>
</evidence>
<dbReference type="CDD" id="cd07182">
    <property type="entry name" value="RNase_HII_bacteria_HII_like"/>
    <property type="match status" value="1"/>
</dbReference>
<dbReference type="AlphaFoldDB" id="A0A261TT22"/>
<dbReference type="NCBIfam" id="NF000595">
    <property type="entry name" value="PRK00015.1-3"/>
    <property type="match status" value="1"/>
</dbReference>
<keyword evidence="11 14" id="KW-0255">Endonuclease</keyword>
<dbReference type="InterPro" id="IPR012337">
    <property type="entry name" value="RNaseH-like_sf"/>
</dbReference>
<protein>
    <recommendedName>
        <fullName evidence="7 14">Ribonuclease HII</fullName>
        <shortName evidence="14">RNase HII</shortName>
        <ecNumber evidence="6 14">3.1.26.4</ecNumber>
    </recommendedName>
</protein>
<feature type="binding site" evidence="14 15">
    <location>
        <position position="119"/>
    </location>
    <ligand>
        <name>a divalent metal cation</name>
        <dbReference type="ChEBI" id="CHEBI:60240"/>
    </ligand>
</feature>
<dbReference type="PROSITE" id="PS51975">
    <property type="entry name" value="RNASE_H_2"/>
    <property type="match status" value="1"/>
</dbReference>
<dbReference type="GO" id="GO:0043137">
    <property type="term" value="P:DNA replication, removal of RNA primer"/>
    <property type="evidence" value="ECO:0007669"/>
    <property type="project" value="TreeGrafter"/>
</dbReference>
<dbReference type="InterPro" id="IPR036397">
    <property type="entry name" value="RNaseH_sf"/>
</dbReference>
<feature type="binding site" evidence="14 15">
    <location>
        <position position="28"/>
    </location>
    <ligand>
        <name>a divalent metal cation</name>
        <dbReference type="ChEBI" id="CHEBI:60240"/>
    </ligand>
</feature>
<dbReference type="GO" id="GO:0030145">
    <property type="term" value="F:manganese ion binding"/>
    <property type="evidence" value="ECO:0007669"/>
    <property type="project" value="UniProtKB-UniRule"/>
</dbReference>
<evidence type="ECO:0000256" key="11">
    <source>
        <dbReference type="ARBA" id="ARBA00022759"/>
    </source>
</evidence>
<evidence type="ECO:0000256" key="6">
    <source>
        <dbReference type="ARBA" id="ARBA00012180"/>
    </source>
</evidence>
<dbReference type="InterPro" id="IPR001352">
    <property type="entry name" value="RNase_HII/HIII"/>
</dbReference>
<sequence>MARVEVTVQADMFGAPVFAPRAVAGVDEAGRGPLAGAVYAAAVILDPDRPIDGLADSKVLNAARREALAAEIQSHAHAWCIASATVDEIDTMNILRATMLAMERAVLGLAHAPELAMVDGNQSPRLRCAIQTVVKGDALVPAISAASILAKTARDADLLRLHLEYPQYAFDQHKGYGTALHLERLREHGPCPAHRRSFAPIKACLIPGAPVVTVLTGESAVLPA</sequence>
<dbReference type="EC" id="3.1.26.4" evidence="6 14"/>
<evidence type="ECO:0000256" key="15">
    <source>
        <dbReference type="PROSITE-ProRule" id="PRU01319"/>
    </source>
</evidence>
<feature type="domain" description="RNase H type-2" evidence="17">
    <location>
        <begin position="21"/>
        <end position="210"/>
    </location>
</feature>